<evidence type="ECO:0000313" key="1">
    <source>
        <dbReference type="EMBL" id="KAI4343225.1"/>
    </source>
</evidence>
<evidence type="ECO:0000313" key="2">
    <source>
        <dbReference type="Proteomes" id="UP001057402"/>
    </source>
</evidence>
<comment type="caution">
    <text evidence="1">The sequence shown here is derived from an EMBL/GenBank/DDBJ whole genome shotgun (WGS) entry which is preliminary data.</text>
</comment>
<dbReference type="EMBL" id="CM042886">
    <property type="protein sequence ID" value="KAI4343225.1"/>
    <property type="molecule type" value="Genomic_DNA"/>
</dbReference>
<sequence>MPTAILPDDDDDDWSDFAAAGTVDSATDRATVDRKPIEPSSRIDNAPVGWGKPGGAIPLSIFGEEETDDGEAGDDPGVAVDGSEEVRRGDVKQVDVKDLIANLYGLDGMTSSTSLPGTGLEFVANGKVGGPVSEIGCGGDEVVDEDDEWEFRAAPEETANGIPKFDTKGIAQGGSNLISSGSFISWDVLNFKANGHQEFNLFVPDSNGHVLNSPTKEEDGDDDDGWEFQDARLESHYKSNMNNGVGYPIKYEDREVVISSKTSNGVISDFSGFRPVSDSSVNGLRLDVAQTNAYDDSDWEFHASGTESLYRVESSEANKNSWETSKAVVGPFDSNKGPHGDLFVAASENLEGFTSVNLSLDSHSNLSGLDSNHGRDVNSVTQKALGDEFWEFKHVVPGNGLIDQDKLEDISNDSEAGKTQDIVSGENLQVSGNATSETPSKHEKNKPSWDTKEALPLSLFGDEELENSYNLPIQNDLIIREDDFMVKDDQEMRVKTTRDTSITDLIASLYSQPLPNPSMMVHEITQGGLDSATAGSEQVVVAEEDDFDDWDFHGASVDISGGAPSLDENTQQFTSSEFSSILVSPETLCWKENPENTDICWGLSDMSSQANNVEQRDISPMVPQNPSTRVELRDLVGFYDSLESELRVAVSHHLSNDEIHEDAKLKLHNEEFQDLYNELHTGELVSEIPSISRSQSNINIDALLQALQGPKFQVLETEYSLSSRLIMAKKDVKSLAELLQHVASVLRLFRLGTEEEHNRYVSTWSKMITACSKELKHGATLWRKCLEHDFQAQILSKPEGKQFILSLGEIYRVVEVLGVSARFYKPWLISSADFFGITAMLHECASDWSGSGLENALRSISDPLEFQYEGSVEAIVESIEQVRKLDTSVLEEMIFASEDPLCRLSLLIPGVVPGMKMVSWNGEQYFLKLINLWANLVISEPPELPQIYLRTD</sequence>
<accession>A0ACB9P2R5</accession>
<reference evidence="2" key="1">
    <citation type="journal article" date="2023" name="Front. Plant Sci.">
        <title>Chromosomal-level genome assembly of Melastoma candidum provides insights into trichome evolution.</title>
        <authorList>
            <person name="Zhong Y."/>
            <person name="Wu W."/>
            <person name="Sun C."/>
            <person name="Zou P."/>
            <person name="Liu Y."/>
            <person name="Dai S."/>
            <person name="Zhou R."/>
        </authorList>
    </citation>
    <scope>NUCLEOTIDE SEQUENCE [LARGE SCALE GENOMIC DNA]</scope>
</reference>
<gene>
    <name evidence="1" type="ORF">MLD38_027753</name>
</gene>
<name>A0ACB9P2R5_9MYRT</name>
<proteinExistence type="predicted"/>
<organism evidence="1 2">
    <name type="scientific">Melastoma candidum</name>
    <dbReference type="NCBI Taxonomy" id="119954"/>
    <lineage>
        <taxon>Eukaryota</taxon>
        <taxon>Viridiplantae</taxon>
        <taxon>Streptophyta</taxon>
        <taxon>Embryophyta</taxon>
        <taxon>Tracheophyta</taxon>
        <taxon>Spermatophyta</taxon>
        <taxon>Magnoliopsida</taxon>
        <taxon>eudicotyledons</taxon>
        <taxon>Gunneridae</taxon>
        <taxon>Pentapetalae</taxon>
        <taxon>rosids</taxon>
        <taxon>malvids</taxon>
        <taxon>Myrtales</taxon>
        <taxon>Melastomataceae</taxon>
        <taxon>Melastomatoideae</taxon>
        <taxon>Melastomateae</taxon>
        <taxon>Melastoma</taxon>
    </lineage>
</organism>
<protein>
    <submittedName>
        <fullName evidence="1">Uncharacterized protein</fullName>
    </submittedName>
</protein>
<keyword evidence="2" id="KW-1185">Reference proteome</keyword>
<dbReference type="Proteomes" id="UP001057402">
    <property type="component" value="Chromosome 7"/>
</dbReference>